<organism evidence="2">
    <name type="scientific">Arundo donax</name>
    <name type="common">Giant reed</name>
    <name type="synonym">Donax arundinaceus</name>
    <dbReference type="NCBI Taxonomy" id="35708"/>
    <lineage>
        <taxon>Eukaryota</taxon>
        <taxon>Viridiplantae</taxon>
        <taxon>Streptophyta</taxon>
        <taxon>Embryophyta</taxon>
        <taxon>Tracheophyta</taxon>
        <taxon>Spermatophyta</taxon>
        <taxon>Magnoliopsida</taxon>
        <taxon>Liliopsida</taxon>
        <taxon>Poales</taxon>
        <taxon>Poaceae</taxon>
        <taxon>PACMAD clade</taxon>
        <taxon>Arundinoideae</taxon>
        <taxon>Arundineae</taxon>
        <taxon>Arundo</taxon>
    </lineage>
</organism>
<sequence length="123" mass="13067">MASRTEGSPSHGHRHGYSGKRGGGWIDGAREADGPADRRWIRWLAQLSLLGLTALASGGGVDLAWVDALDLRASMKAAALMRVVAWRASAWWWGDGIDLGVAWRLRPSMGVVATVASGGFGLK</sequence>
<reference evidence="2" key="1">
    <citation type="submission" date="2014-09" db="EMBL/GenBank/DDBJ databases">
        <authorList>
            <person name="Magalhaes I.L.F."/>
            <person name="Oliveira U."/>
            <person name="Santos F.R."/>
            <person name="Vidigal T.H.D.A."/>
            <person name="Brescovit A.D."/>
            <person name="Santos A.J."/>
        </authorList>
    </citation>
    <scope>NUCLEOTIDE SEQUENCE</scope>
    <source>
        <tissue evidence="2">Shoot tissue taken approximately 20 cm above the soil surface</tissue>
    </source>
</reference>
<name>A0A0A9E258_ARUDO</name>
<dbReference type="AlphaFoldDB" id="A0A0A9E258"/>
<reference evidence="2" key="2">
    <citation type="journal article" date="2015" name="Data Brief">
        <title>Shoot transcriptome of the giant reed, Arundo donax.</title>
        <authorList>
            <person name="Barrero R.A."/>
            <person name="Guerrero F.D."/>
            <person name="Moolhuijzen P."/>
            <person name="Goolsby J.A."/>
            <person name="Tidwell J."/>
            <person name="Bellgard S.E."/>
            <person name="Bellgard M.I."/>
        </authorList>
    </citation>
    <scope>NUCLEOTIDE SEQUENCE</scope>
    <source>
        <tissue evidence="2">Shoot tissue taken approximately 20 cm above the soil surface</tissue>
    </source>
</reference>
<evidence type="ECO:0000313" key="2">
    <source>
        <dbReference type="EMBL" id="JAD94899.1"/>
    </source>
</evidence>
<dbReference type="EMBL" id="GBRH01202996">
    <property type="protein sequence ID" value="JAD94899.1"/>
    <property type="molecule type" value="Transcribed_RNA"/>
</dbReference>
<protein>
    <submittedName>
        <fullName evidence="2">Uncharacterized protein</fullName>
    </submittedName>
</protein>
<feature type="region of interest" description="Disordered" evidence="1">
    <location>
        <begin position="1"/>
        <end position="32"/>
    </location>
</feature>
<proteinExistence type="predicted"/>
<evidence type="ECO:0000256" key="1">
    <source>
        <dbReference type="SAM" id="MobiDB-lite"/>
    </source>
</evidence>
<accession>A0A0A9E258</accession>